<organism evidence="2 3">
    <name type="scientific">Candidatus Faecivivens stercoripullorum</name>
    <dbReference type="NCBI Taxonomy" id="2840805"/>
    <lineage>
        <taxon>Bacteria</taxon>
        <taxon>Bacillati</taxon>
        <taxon>Bacillota</taxon>
        <taxon>Clostridia</taxon>
        <taxon>Eubacteriales</taxon>
        <taxon>Oscillospiraceae</taxon>
        <taxon>Oscillospiraceae incertae sedis</taxon>
        <taxon>Candidatus Faecivivens</taxon>
    </lineage>
</organism>
<protein>
    <submittedName>
        <fullName evidence="2">Uncharacterized protein</fullName>
    </submittedName>
</protein>
<keyword evidence="1" id="KW-0812">Transmembrane</keyword>
<dbReference type="AlphaFoldDB" id="A0A9D1KS16"/>
<proteinExistence type="predicted"/>
<evidence type="ECO:0000256" key="1">
    <source>
        <dbReference type="SAM" id="Phobius"/>
    </source>
</evidence>
<feature type="transmembrane region" description="Helical" evidence="1">
    <location>
        <begin position="49"/>
        <end position="71"/>
    </location>
</feature>
<keyword evidence="1" id="KW-1133">Transmembrane helix</keyword>
<dbReference type="EMBL" id="DVLW01000160">
    <property type="protein sequence ID" value="HIT94690.1"/>
    <property type="molecule type" value="Genomic_DNA"/>
</dbReference>
<comment type="caution">
    <text evidence="2">The sequence shown here is derived from an EMBL/GenBank/DDBJ whole genome shotgun (WGS) entry which is preliminary data.</text>
</comment>
<dbReference type="Proteomes" id="UP000824160">
    <property type="component" value="Unassembled WGS sequence"/>
</dbReference>
<accession>A0A9D1KS16</accession>
<feature type="transmembrane region" description="Helical" evidence="1">
    <location>
        <begin position="77"/>
        <end position="102"/>
    </location>
</feature>
<reference evidence="2" key="1">
    <citation type="submission" date="2020-10" db="EMBL/GenBank/DDBJ databases">
        <authorList>
            <person name="Gilroy R."/>
        </authorList>
    </citation>
    <scope>NUCLEOTIDE SEQUENCE</scope>
    <source>
        <strain evidence="2">ChiBcec7-5410</strain>
    </source>
</reference>
<reference evidence="2" key="2">
    <citation type="journal article" date="2021" name="PeerJ">
        <title>Extensive microbial diversity within the chicken gut microbiome revealed by metagenomics and culture.</title>
        <authorList>
            <person name="Gilroy R."/>
            <person name="Ravi A."/>
            <person name="Getino M."/>
            <person name="Pursley I."/>
            <person name="Horton D.L."/>
            <person name="Alikhan N.F."/>
            <person name="Baker D."/>
            <person name="Gharbi K."/>
            <person name="Hall N."/>
            <person name="Watson M."/>
            <person name="Adriaenssens E.M."/>
            <person name="Foster-Nyarko E."/>
            <person name="Jarju S."/>
            <person name="Secka A."/>
            <person name="Antonio M."/>
            <person name="Oren A."/>
            <person name="Chaudhuri R.R."/>
            <person name="La Ragione R."/>
            <person name="Hildebrand F."/>
            <person name="Pallen M.J."/>
        </authorList>
    </citation>
    <scope>NUCLEOTIDE SEQUENCE</scope>
    <source>
        <strain evidence="2">ChiBcec7-5410</strain>
    </source>
</reference>
<name>A0A9D1KS16_9FIRM</name>
<evidence type="ECO:0000313" key="2">
    <source>
        <dbReference type="EMBL" id="HIT94690.1"/>
    </source>
</evidence>
<sequence>MNNRKPDEMNLPQMIAQAAAEQSFDTPQLDVQAAVREADRRRLIRQLSILAVGMVLSLIAVMIGIAVLLEMGRQMEIFWLAAIISAGMVVWVWSGLAAVVIFCKRMERQREKGVVR</sequence>
<gene>
    <name evidence="2" type="ORF">IAC43_05855</name>
</gene>
<evidence type="ECO:0000313" key="3">
    <source>
        <dbReference type="Proteomes" id="UP000824160"/>
    </source>
</evidence>
<keyword evidence="1" id="KW-0472">Membrane</keyword>